<dbReference type="Proteomes" id="UP001146793">
    <property type="component" value="Unassembled WGS sequence"/>
</dbReference>
<dbReference type="EMBL" id="JANTQA010000018">
    <property type="protein sequence ID" value="KAJ3446876.1"/>
    <property type="molecule type" value="Genomic_DNA"/>
</dbReference>
<dbReference type="InterPro" id="IPR011333">
    <property type="entry name" value="SKP1/BTB/POZ_sf"/>
</dbReference>
<accession>A0AAV8A1H1</accession>
<feature type="region of interest" description="Disordered" evidence="1">
    <location>
        <begin position="144"/>
        <end position="175"/>
    </location>
</feature>
<evidence type="ECO:0000313" key="3">
    <source>
        <dbReference type="EMBL" id="KAJ3446876.1"/>
    </source>
</evidence>
<gene>
    <name evidence="3" type="ORF">M0812_07871</name>
</gene>
<evidence type="ECO:0000256" key="1">
    <source>
        <dbReference type="SAM" id="MobiDB-lite"/>
    </source>
</evidence>
<feature type="compositionally biased region" description="Basic and acidic residues" evidence="1">
    <location>
        <begin position="144"/>
        <end position="170"/>
    </location>
</feature>
<dbReference type="CDD" id="cd18186">
    <property type="entry name" value="BTB_POZ_ZBTB_KLHL-like"/>
    <property type="match status" value="1"/>
</dbReference>
<dbReference type="AlphaFoldDB" id="A0AAV8A1H1"/>
<sequence length="374" mass="44757">MIQLKKTPRMEKKSIQNPFKTKPSFQFNFFVELFQDSDDLNYNIPFFLIMEAAKNIYLKTEPIKVLSNDLLNFFNDQKSGDFLISDFKVHSTWIRSRFSKITDNQKKQDLDQIKSKLELLEDAQIKLFLQWLYCGNIEIIVEHEQEQEQEQERERERGKEREKGKGKVEEEEKENNDDEVVDYDGYIRIIKKKEKKIKKIEKILEGIIKSLGTKHACKDIEANWIENLKQLEKDSKSKDFSIKIPNQLNKNQTETIPIHRFILEARSVLYRELFAFTENEKLKGIQDYSKKSFRFWNLFVHYLYTSEIRSFVSDDDDDNENEKLQTDDLIQELEDVGAYFQISKPSLFRRLIDQKTNKDLKMIWIKPEKEDDED</sequence>
<feature type="domain" description="BTB" evidence="2">
    <location>
        <begin position="238"/>
        <end position="308"/>
    </location>
</feature>
<comment type="caution">
    <text evidence="3">The sequence shown here is derived from an EMBL/GenBank/DDBJ whole genome shotgun (WGS) entry which is preliminary data.</text>
</comment>
<reference evidence="3" key="1">
    <citation type="submission" date="2022-08" db="EMBL/GenBank/DDBJ databases">
        <title>Novel sulphate-reducing endosymbionts in the free-living metamonad Anaeramoeba.</title>
        <authorList>
            <person name="Jerlstrom-Hultqvist J."/>
            <person name="Cepicka I."/>
            <person name="Gallot-Lavallee L."/>
            <person name="Salas-Leiva D."/>
            <person name="Curtis B.A."/>
            <person name="Zahonova K."/>
            <person name="Pipaliya S."/>
            <person name="Dacks J."/>
            <person name="Roger A.J."/>
        </authorList>
    </citation>
    <scope>NUCLEOTIDE SEQUENCE</scope>
    <source>
        <strain evidence="3">Busselton2</strain>
    </source>
</reference>
<dbReference type="InterPro" id="IPR000210">
    <property type="entry name" value="BTB/POZ_dom"/>
</dbReference>
<proteinExistence type="predicted"/>
<name>A0AAV8A1H1_9EUKA</name>
<organism evidence="3 4">
    <name type="scientific">Anaeramoeba flamelloides</name>
    <dbReference type="NCBI Taxonomy" id="1746091"/>
    <lineage>
        <taxon>Eukaryota</taxon>
        <taxon>Metamonada</taxon>
        <taxon>Anaeramoebidae</taxon>
        <taxon>Anaeramoeba</taxon>
    </lineage>
</organism>
<dbReference type="PROSITE" id="PS50097">
    <property type="entry name" value="BTB"/>
    <property type="match status" value="1"/>
</dbReference>
<evidence type="ECO:0000313" key="4">
    <source>
        <dbReference type="Proteomes" id="UP001146793"/>
    </source>
</evidence>
<dbReference type="Gene3D" id="3.30.710.10">
    <property type="entry name" value="Potassium Channel Kv1.1, Chain A"/>
    <property type="match status" value="1"/>
</dbReference>
<protein>
    <submittedName>
        <fullName evidence="3">Btk-binding protein-related</fullName>
    </submittedName>
</protein>
<evidence type="ECO:0000259" key="2">
    <source>
        <dbReference type="PROSITE" id="PS50097"/>
    </source>
</evidence>